<dbReference type="InterPro" id="IPR047212">
    <property type="entry name" value="TPP_POXB-like"/>
</dbReference>
<accession>A0ABZ2SVQ6</accession>
<dbReference type="Gene3D" id="3.40.50.1220">
    <property type="entry name" value="TPP-binding domain"/>
    <property type="match status" value="1"/>
</dbReference>
<dbReference type="InterPro" id="IPR000399">
    <property type="entry name" value="TPP-bd_CS"/>
</dbReference>
<dbReference type="EC" id="1.2.3.3" evidence="3"/>
<dbReference type="PANTHER" id="PTHR42981">
    <property type="entry name" value="PYRUVATE DEHYDROGENASE [UBIQUINONE]"/>
    <property type="match status" value="1"/>
</dbReference>
<evidence type="ECO:0000256" key="3">
    <source>
        <dbReference type="NCBIfam" id="TIGR02720"/>
    </source>
</evidence>
<keyword evidence="9" id="KW-1185">Reference proteome</keyword>
<dbReference type="InterPro" id="IPR012001">
    <property type="entry name" value="Thiamin_PyroP_enz_TPP-bd_dom"/>
</dbReference>
<proteinExistence type="inferred from homology"/>
<dbReference type="Gene3D" id="3.40.50.970">
    <property type="match status" value="2"/>
</dbReference>
<organism evidence="8 9">
    <name type="scientific">Candidatus Enterococcus mangumiae</name>
    <dbReference type="NCBI Taxonomy" id="2230878"/>
    <lineage>
        <taxon>Bacteria</taxon>
        <taxon>Bacillati</taxon>
        <taxon>Bacillota</taxon>
        <taxon>Bacilli</taxon>
        <taxon>Lactobacillales</taxon>
        <taxon>Enterococcaceae</taxon>
        <taxon>Enterococcus</taxon>
    </lineage>
</organism>
<feature type="domain" description="Thiamine pyrophosphate enzyme N-terminal TPP-binding" evidence="7">
    <location>
        <begin position="5"/>
        <end position="118"/>
    </location>
</feature>
<evidence type="ECO:0000313" key="8">
    <source>
        <dbReference type="EMBL" id="WYJ79657.1"/>
    </source>
</evidence>
<comment type="similarity">
    <text evidence="1 4">Belongs to the TPP enzyme family.</text>
</comment>
<dbReference type="Pfam" id="PF02776">
    <property type="entry name" value="TPP_enzyme_N"/>
    <property type="match status" value="1"/>
</dbReference>
<gene>
    <name evidence="8" type="ORF">DOK79_001210</name>
</gene>
<evidence type="ECO:0000259" key="5">
    <source>
        <dbReference type="Pfam" id="PF00205"/>
    </source>
</evidence>
<dbReference type="PROSITE" id="PS00187">
    <property type="entry name" value="TPP_ENZYMES"/>
    <property type="match status" value="1"/>
</dbReference>
<dbReference type="Pfam" id="PF00205">
    <property type="entry name" value="TPP_enzyme_M"/>
    <property type="match status" value="1"/>
</dbReference>
<dbReference type="InterPro" id="IPR047211">
    <property type="entry name" value="POXB-like"/>
</dbReference>
<dbReference type="SUPFAM" id="SSF52467">
    <property type="entry name" value="DHS-like NAD/FAD-binding domain"/>
    <property type="match status" value="1"/>
</dbReference>
<reference evidence="8 9" key="1">
    <citation type="submission" date="2024-03" db="EMBL/GenBank/DDBJ databases">
        <title>The Genome Sequence of Enterococcus sp. DIV1094.</title>
        <authorList>
            <consortium name="The Broad Institute Genomics Platform"/>
            <consortium name="The Broad Institute Microbial Omics Core"/>
            <consortium name="The Broad Institute Genomic Center for Infectious Diseases"/>
            <person name="Earl A."/>
            <person name="Manson A."/>
            <person name="Gilmore M."/>
            <person name="Schwartman J."/>
            <person name="Shea T."/>
            <person name="Abouelleil A."/>
            <person name="Cao P."/>
            <person name="Chapman S."/>
            <person name="Cusick C."/>
            <person name="Young S."/>
            <person name="Neafsey D."/>
            <person name="Nusbaum C."/>
            <person name="Birren B."/>
        </authorList>
    </citation>
    <scope>NUCLEOTIDE SEQUENCE [LARGE SCALE GENOMIC DNA]</scope>
    <source>
        <strain evidence="8 9">DIV1094</strain>
    </source>
</reference>
<dbReference type="InterPro" id="IPR014092">
    <property type="entry name" value="Pyruvate_oxidase"/>
</dbReference>
<dbReference type="NCBIfam" id="TIGR02720">
    <property type="entry name" value="pyruv_oxi_spxB"/>
    <property type="match status" value="1"/>
</dbReference>
<feature type="domain" description="Thiamine pyrophosphate enzyme TPP-binding" evidence="6">
    <location>
        <begin position="382"/>
        <end position="528"/>
    </location>
</feature>
<sequence length="580" mass="64165">MSTINAGIAMVKVLESWGIDHIYGIPGGSFNSIMDALYKEKEKIDYIQVRHEEVGALAAAADAKLTGKVGAVFGSAGPGATHLINGLYDAQMDHVPVVALLGQVASTSMNYTAFQELNENPIFADVSVYNRTVMTPESLPHVVDEAIKAAYAHQGVAVVTIPVDFGFEEIEWQEVSNAHTYKTGVILPDTEDVNAALPYLKQAQKPVLFIGQGVRHGYEQIKRFSEYFKMPIVASVLAKGIVPDEDKNFLGFAGRVATKPANEALAEADLILFVGSDFPFGRTFFNPEAAFIQVDIDAAKFGRRHHADLAILGDGKFTLEKLVELGKERAEDAWYLANQENVQNWRRWLQSFEEPTEQSIRPEAVYKEINRIAEHDAVFVTDVGNTTIHSIRLLNMNGEQLHTTSGWFATMGNGVPGGIAAQLSFPDRQVFTLSGDGGFAMVMQDILTQVNYQLPVINVVFSNDSFGFIEAEQEDTEQQKFGVLLEQADFGKASEALGADGFTITHYEQLRPAFDAAAASDRPVVIDVKIPNKRPLPVEDLHLDPRKYSEEEIEAFKEKYKVHDMPVLHEIYTQHLSKQL</sequence>
<name>A0ABZ2SVQ6_9ENTE</name>
<dbReference type="InterPro" id="IPR047210">
    <property type="entry name" value="TPP_PYR_POXB-like"/>
</dbReference>
<dbReference type="Gene3D" id="1.10.10.940">
    <property type="match status" value="1"/>
</dbReference>
<evidence type="ECO:0000259" key="6">
    <source>
        <dbReference type="Pfam" id="PF02775"/>
    </source>
</evidence>
<dbReference type="InterPro" id="IPR029061">
    <property type="entry name" value="THDP-binding"/>
</dbReference>
<dbReference type="Pfam" id="PF02775">
    <property type="entry name" value="TPP_enzyme_C"/>
    <property type="match status" value="1"/>
</dbReference>
<dbReference type="CDD" id="cd07039">
    <property type="entry name" value="TPP_PYR_POX"/>
    <property type="match status" value="1"/>
</dbReference>
<dbReference type="EMBL" id="CP147250">
    <property type="protein sequence ID" value="WYJ79657.1"/>
    <property type="molecule type" value="Genomic_DNA"/>
</dbReference>
<dbReference type="InterPro" id="IPR012000">
    <property type="entry name" value="Thiamin_PyroP_enz_cen_dom"/>
</dbReference>
<feature type="domain" description="Thiamine pyrophosphate enzyme central" evidence="5">
    <location>
        <begin position="193"/>
        <end position="322"/>
    </location>
</feature>
<evidence type="ECO:0000256" key="2">
    <source>
        <dbReference type="ARBA" id="ARBA00023052"/>
    </source>
</evidence>
<evidence type="ECO:0000259" key="7">
    <source>
        <dbReference type="Pfam" id="PF02776"/>
    </source>
</evidence>
<dbReference type="RefSeq" id="WP_206858867.1">
    <property type="nucleotide sequence ID" value="NZ_CP147250.1"/>
</dbReference>
<evidence type="ECO:0000313" key="9">
    <source>
        <dbReference type="Proteomes" id="UP000664360"/>
    </source>
</evidence>
<dbReference type="InterPro" id="IPR029035">
    <property type="entry name" value="DHS-like_NAD/FAD-binding_dom"/>
</dbReference>
<dbReference type="Proteomes" id="UP000664360">
    <property type="component" value="Chromosome"/>
</dbReference>
<dbReference type="SUPFAM" id="SSF52518">
    <property type="entry name" value="Thiamin diphosphate-binding fold (THDP-binding)"/>
    <property type="match status" value="2"/>
</dbReference>
<keyword evidence="2 4" id="KW-0786">Thiamine pyrophosphate</keyword>
<dbReference type="InterPro" id="IPR011766">
    <property type="entry name" value="TPP_enzyme_TPP-bd"/>
</dbReference>
<dbReference type="CDD" id="cd02014">
    <property type="entry name" value="TPP_POX"/>
    <property type="match status" value="1"/>
</dbReference>
<protein>
    <recommendedName>
        <fullName evidence="3">Pyruvate oxidase</fullName>
        <ecNumber evidence="3">1.2.3.3</ecNumber>
    </recommendedName>
</protein>
<keyword evidence="8" id="KW-0670">Pyruvate</keyword>
<dbReference type="PANTHER" id="PTHR42981:SF2">
    <property type="entry name" value="PYRUVATE DEHYDROGENASE [UBIQUINONE]"/>
    <property type="match status" value="1"/>
</dbReference>
<evidence type="ECO:0000256" key="1">
    <source>
        <dbReference type="ARBA" id="ARBA00007812"/>
    </source>
</evidence>
<evidence type="ECO:0000256" key="4">
    <source>
        <dbReference type="RuleBase" id="RU362132"/>
    </source>
</evidence>